<dbReference type="AlphaFoldDB" id="A0A382UHL0"/>
<evidence type="ECO:0000259" key="1">
    <source>
        <dbReference type="PROSITE" id="PS50975"/>
    </source>
</evidence>
<accession>A0A382UHL0</accession>
<dbReference type="GO" id="GO:0018169">
    <property type="term" value="F:ribosomal S6-glutamic acid ligase activity"/>
    <property type="evidence" value="ECO:0007669"/>
    <property type="project" value="TreeGrafter"/>
</dbReference>
<dbReference type="InterPro" id="IPR011761">
    <property type="entry name" value="ATP-grasp"/>
</dbReference>
<reference evidence="2" key="1">
    <citation type="submission" date="2018-05" db="EMBL/GenBank/DDBJ databases">
        <authorList>
            <person name="Lanie J.A."/>
            <person name="Ng W.-L."/>
            <person name="Kazmierczak K.M."/>
            <person name="Andrzejewski T.M."/>
            <person name="Davidsen T.M."/>
            <person name="Wayne K.J."/>
            <person name="Tettelin H."/>
            <person name="Glass J.I."/>
            <person name="Rusch D."/>
            <person name="Podicherti R."/>
            <person name="Tsui H.-C.T."/>
            <person name="Winkler M.E."/>
        </authorList>
    </citation>
    <scope>NUCLEOTIDE SEQUENCE</scope>
</reference>
<dbReference type="PANTHER" id="PTHR21621">
    <property type="entry name" value="RIBOSOMAL PROTEIN S6 MODIFICATION PROTEIN"/>
    <property type="match status" value="1"/>
</dbReference>
<dbReference type="Gene3D" id="3.30.470.20">
    <property type="entry name" value="ATP-grasp fold, B domain"/>
    <property type="match status" value="1"/>
</dbReference>
<dbReference type="GO" id="GO:0005737">
    <property type="term" value="C:cytoplasm"/>
    <property type="evidence" value="ECO:0007669"/>
    <property type="project" value="TreeGrafter"/>
</dbReference>
<name>A0A382UHL0_9ZZZZ</name>
<dbReference type="EMBL" id="UINC01144332">
    <property type="protein sequence ID" value="SVD33773.1"/>
    <property type="molecule type" value="Genomic_DNA"/>
</dbReference>
<organism evidence="2">
    <name type="scientific">marine metagenome</name>
    <dbReference type="NCBI Taxonomy" id="408172"/>
    <lineage>
        <taxon>unclassified sequences</taxon>
        <taxon>metagenomes</taxon>
        <taxon>ecological metagenomes</taxon>
    </lineage>
</organism>
<gene>
    <name evidence="2" type="ORF">METZ01_LOCUS386627</name>
</gene>
<dbReference type="GO" id="GO:0046872">
    <property type="term" value="F:metal ion binding"/>
    <property type="evidence" value="ECO:0007669"/>
    <property type="project" value="InterPro"/>
</dbReference>
<dbReference type="GO" id="GO:0005524">
    <property type="term" value="F:ATP binding"/>
    <property type="evidence" value="ECO:0007669"/>
    <property type="project" value="InterPro"/>
</dbReference>
<dbReference type="SUPFAM" id="SSF56059">
    <property type="entry name" value="Glutathione synthetase ATP-binding domain-like"/>
    <property type="match status" value="1"/>
</dbReference>
<dbReference type="InterPro" id="IPR013651">
    <property type="entry name" value="ATP-grasp_RimK-type"/>
</dbReference>
<evidence type="ECO:0000313" key="2">
    <source>
        <dbReference type="EMBL" id="SVD33773.1"/>
    </source>
</evidence>
<feature type="non-terminal residue" evidence="2">
    <location>
        <position position="274"/>
    </location>
</feature>
<dbReference type="PROSITE" id="PS50975">
    <property type="entry name" value="ATP_GRASP"/>
    <property type="match status" value="1"/>
</dbReference>
<sequence length="274" mass="30777">MEQFKSFITEAKEENYKVVVLTRKPKDNPAQNKLVTASKFEKAAKSLEMESYIVFIEGAYITLDDNVRKIHNADDDDGFEISTDNTLIIVRGGVNARDSWKDLLSQLERAGYSCVNSRECMEVCSDKYRTALRLAETGLVTPTTVLIPDEQGAKIAFEKLDTTYPVILKTIHGTKGVGVLFVESEKSLESMTQLLFKVDEEIGLILQTYIETDSDVRVMILNHNIVGAVKRKKVKGDFRSNVHLGAKVEKYELTEKEKQDCIRASKAVNGTWVG</sequence>
<protein>
    <recommendedName>
        <fullName evidence="1">ATP-grasp domain-containing protein</fullName>
    </recommendedName>
</protein>
<dbReference type="PANTHER" id="PTHR21621:SF0">
    <property type="entry name" value="BETA-CITRYLGLUTAMATE SYNTHASE B-RELATED"/>
    <property type="match status" value="1"/>
</dbReference>
<dbReference type="Gene3D" id="3.40.50.20">
    <property type="match status" value="1"/>
</dbReference>
<dbReference type="GO" id="GO:0009432">
    <property type="term" value="P:SOS response"/>
    <property type="evidence" value="ECO:0007669"/>
    <property type="project" value="TreeGrafter"/>
</dbReference>
<proteinExistence type="predicted"/>
<dbReference type="InterPro" id="IPR013815">
    <property type="entry name" value="ATP_grasp_subdomain_1"/>
</dbReference>
<dbReference type="Pfam" id="PF08443">
    <property type="entry name" value="RimK"/>
    <property type="match status" value="1"/>
</dbReference>
<feature type="domain" description="ATP-grasp" evidence="1">
    <location>
        <begin position="131"/>
        <end position="221"/>
    </location>
</feature>
<dbReference type="Gene3D" id="3.30.1490.20">
    <property type="entry name" value="ATP-grasp fold, A domain"/>
    <property type="match status" value="1"/>
</dbReference>